<evidence type="ECO:0000313" key="2">
    <source>
        <dbReference type="EMBL" id="PFX32797.1"/>
    </source>
</evidence>
<dbReference type="GO" id="GO:0008930">
    <property type="term" value="F:methylthioadenosine nucleosidase activity"/>
    <property type="evidence" value="ECO:0007669"/>
    <property type="project" value="TreeGrafter"/>
</dbReference>
<dbReference type="Gene3D" id="3.40.50.1580">
    <property type="entry name" value="Nucleoside phosphorylase domain"/>
    <property type="match status" value="1"/>
</dbReference>
<dbReference type="Proteomes" id="UP000225706">
    <property type="component" value="Unassembled WGS sequence"/>
</dbReference>
<dbReference type="STRING" id="50429.A0A2B4SWI1"/>
<sequence length="313" mass="34668">MLSANETGSESSLKYLNEKPPELEIEIPKESDLTNDFREFKDVQLPIDILLLTVKDIEFRSSYYYLRNVFRSYERALGLVYFGDMGEVGNTKLKVALFKCSEGATNPGGALLAVKNAVTRLRPKAVFCVGFCGALHRDKTKLGDVIVSAKLTTYADRTVTNLGIYPRGFSVPVGNDIGGLIRSAGFGWKAPLKNPEERGSVKVYSDGEFLSGPEEIDFEQRRCELVHRYPNAIGVEMDGQGVFSAAHDLKMEWVVIKGVSNYADGTASFTEHWKPFASVMAASVVNNILRVPAVFKEWAHYTSSDTGRAQNED</sequence>
<comment type="caution">
    <text evidence="2">The sequence shown here is derived from an EMBL/GenBank/DDBJ whole genome shotgun (WGS) entry which is preliminary data.</text>
</comment>
<proteinExistence type="predicted"/>
<dbReference type="Pfam" id="PF01048">
    <property type="entry name" value="PNP_UDP_1"/>
    <property type="match status" value="1"/>
</dbReference>
<dbReference type="SUPFAM" id="SSF53167">
    <property type="entry name" value="Purine and uridine phosphorylases"/>
    <property type="match status" value="1"/>
</dbReference>
<dbReference type="GO" id="GO:0008782">
    <property type="term" value="F:adenosylhomocysteine nucleosidase activity"/>
    <property type="evidence" value="ECO:0007669"/>
    <property type="project" value="TreeGrafter"/>
</dbReference>
<evidence type="ECO:0000313" key="3">
    <source>
        <dbReference type="Proteomes" id="UP000225706"/>
    </source>
</evidence>
<dbReference type="PANTHER" id="PTHR46832:SF1">
    <property type="entry name" value="5'-METHYLTHIOADENOSINE_S-ADENOSYLHOMOCYSTEINE NUCLEOSIDASE"/>
    <property type="match status" value="1"/>
</dbReference>
<dbReference type="GO" id="GO:0005829">
    <property type="term" value="C:cytosol"/>
    <property type="evidence" value="ECO:0007669"/>
    <property type="project" value="TreeGrafter"/>
</dbReference>
<dbReference type="EMBL" id="LSMT01000019">
    <property type="protein sequence ID" value="PFX32797.1"/>
    <property type="molecule type" value="Genomic_DNA"/>
</dbReference>
<feature type="domain" description="Nucleoside phosphorylase" evidence="1">
    <location>
        <begin position="91"/>
        <end position="271"/>
    </location>
</feature>
<dbReference type="OrthoDB" id="5988183at2759"/>
<dbReference type="AlphaFoldDB" id="A0A2B4SWI1"/>
<protein>
    <submittedName>
        <fullName evidence="2">5'-methylthioadenosine/S-adenosylhomocysteine nucleosidase</fullName>
    </submittedName>
</protein>
<accession>A0A2B4SWI1</accession>
<dbReference type="InterPro" id="IPR035994">
    <property type="entry name" value="Nucleoside_phosphorylase_sf"/>
</dbReference>
<name>A0A2B4SWI1_STYPI</name>
<evidence type="ECO:0000259" key="1">
    <source>
        <dbReference type="Pfam" id="PF01048"/>
    </source>
</evidence>
<reference evidence="3" key="1">
    <citation type="journal article" date="2017" name="bioRxiv">
        <title>Comparative analysis of the genomes of Stylophora pistillata and Acropora digitifera provides evidence for extensive differences between species of corals.</title>
        <authorList>
            <person name="Voolstra C.R."/>
            <person name="Li Y."/>
            <person name="Liew Y.J."/>
            <person name="Baumgarten S."/>
            <person name="Zoccola D."/>
            <person name="Flot J.-F."/>
            <person name="Tambutte S."/>
            <person name="Allemand D."/>
            <person name="Aranda M."/>
        </authorList>
    </citation>
    <scope>NUCLEOTIDE SEQUENCE [LARGE SCALE GENOMIC DNA]</scope>
</reference>
<dbReference type="GO" id="GO:0019284">
    <property type="term" value="P:L-methionine salvage from S-adenosylmethionine"/>
    <property type="evidence" value="ECO:0007669"/>
    <property type="project" value="TreeGrafter"/>
</dbReference>
<gene>
    <name evidence="2" type="primary">mtnN</name>
    <name evidence="2" type="ORF">AWC38_SpisGene2426</name>
</gene>
<dbReference type="PANTHER" id="PTHR46832">
    <property type="entry name" value="5'-METHYLTHIOADENOSINE/S-ADENOSYLHOMOCYSTEINE NUCLEOSIDASE"/>
    <property type="match status" value="1"/>
</dbReference>
<dbReference type="GO" id="GO:0009116">
    <property type="term" value="P:nucleoside metabolic process"/>
    <property type="evidence" value="ECO:0007669"/>
    <property type="project" value="InterPro"/>
</dbReference>
<keyword evidence="3" id="KW-1185">Reference proteome</keyword>
<organism evidence="2 3">
    <name type="scientific">Stylophora pistillata</name>
    <name type="common">Smooth cauliflower coral</name>
    <dbReference type="NCBI Taxonomy" id="50429"/>
    <lineage>
        <taxon>Eukaryota</taxon>
        <taxon>Metazoa</taxon>
        <taxon>Cnidaria</taxon>
        <taxon>Anthozoa</taxon>
        <taxon>Hexacorallia</taxon>
        <taxon>Scleractinia</taxon>
        <taxon>Astrocoeniina</taxon>
        <taxon>Pocilloporidae</taxon>
        <taxon>Stylophora</taxon>
    </lineage>
</organism>
<dbReference type="InterPro" id="IPR000845">
    <property type="entry name" value="Nucleoside_phosphorylase_d"/>
</dbReference>